<keyword evidence="2" id="KW-1185">Reference proteome</keyword>
<dbReference type="EMBL" id="JHEG04000001">
    <property type="protein sequence ID" value="KAF3888590.1"/>
    <property type="molecule type" value="Genomic_DNA"/>
</dbReference>
<dbReference type="Proteomes" id="UP000029738">
    <property type="component" value="Unassembled WGS sequence"/>
</dbReference>
<dbReference type="RefSeq" id="WP_072040838.1">
    <property type="nucleotide sequence ID" value="NZ_JHEG04000001.1"/>
</dbReference>
<sequence length="61" mass="6970">MSMRSNSCPCCGDCLLRHVRHGEVYWFCKTCWQEVPLLTVNRLSKVEGRNLGIVTKVGSRD</sequence>
<name>A0A8S9T7Z0_9CYAN</name>
<evidence type="ECO:0000313" key="1">
    <source>
        <dbReference type="EMBL" id="KAF3888590.1"/>
    </source>
</evidence>
<dbReference type="OrthoDB" id="495562at2"/>
<reference evidence="1" key="1">
    <citation type="journal article" date="2015" name="Genome Announc.">
        <title>Draft Genome Sequence of Tolypothrix boutellei Strain VB521301.</title>
        <authorList>
            <person name="Chandrababunaidu M.M."/>
            <person name="Singh D."/>
            <person name="Sen D."/>
            <person name="Bhan S."/>
            <person name="Das S."/>
            <person name="Gupta A."/>
            <person name="Adhikary S.P."/>
            <person name="Tripathy S."/>
        </authorList>
    </citation>
    <scope>NUCLEOTIDE SEQUENCE</scope>
    <source>
        <strain evidence="1">VB521301</strain>
    </source>
</reference>
<protein>
    <submittedName>
        <fullName evidence="1">Uncharacterized protein</fullName>
    </submittedName>
</protein>
<dbReference type="AlphaFoldDB" id="A0A8S9T7Z0"/>
<reference evidence="1" key="2">
    <citation type="submission" date="2019-11" db="EMBL/GenBank/DDBJ databases">
        <title>Improved Assembly of Tolypothrix boutellei genome.</title>
        <authorList>
            <person name="Sarangi A.N."/>
            <person name="Mukherjee M."/>
            <person name="Ghosh S."/>
            <person name="Singh D."/>
            <person name="Das A."/>
            <person name="Kant S."/>
            <person name="Prusty A."/>
            <person name="Tripathy S."/>
        </authorList>
    </citation>
    <scope>NUCLEOTIDE SEQUENCE</scope>
    <source>
        <strain evidence="1">VB521301</strain>
    </source>
</reference>
<organism evidence="1 2">
    <name type="scientific">Tolypothrix bouteillei VB521301</name>
    <dbReference type="NCBI Taxonomy" id="1479485"/>
    <lineage>
        <taxon>Bacteria</taxon>
        <taxon>Bacillati</taxon>
        <taxon>Cyanobacteriota</taxon>
        <taxon>Cyanophyceae</taxon>
        <taxon>Nostocales</taxon>
        <taxon>Tolypothrichaceae</taxon>
        <taxon>Tolypothrix</taxon>
    </lineage>
</organism>
<evidence type="ECO:0000313" key="2">
    <source>
        <dbReference type="Proteomes" id="UP000029738"/>
    </source>
</evidence>
<accession>A0A8S9T7Z0</accession>
<proteinExistence type="predicted"/>
<gene>
    <name evidence="1" type="ORF">DA73_0400026260</name>
</gene>
<comment type="caution">
    <text evidence="1">The sequence shown here is derived from an EMBL/GenBank/DDBJ whole genome shotgun (WGS) entry which is preliminary data.</text>
</comment>